<reference evidence="2 3" key="1">
    <citation type="submission" date="2023-10" db="EMBL/GenBank/DDBJ databases">
        <title>Xenorhabdus taiwanensis sp. nov., a symbiotic bacterium associated with the entomopathogenic nematode Steinernema taiwanensis.</title>
        <authorList>
            <person name="Tseng C.T."/>
            <person name="Shu H.Y."/>
            <person name="Chen M.H."/>
            <person name="Fang Y.J."/>
            <person name="Wu T.L."/>
            <person name="Lin Y.C."/>
            <person name="Huang C.J."/>
        </authorList>
    </citation>
    <scope>NUCLEOTIDE SEQUENCE [LARGE SCALE GENOMIC DNA]</scope>
    <source>
        <strain evidence="2 3">TCT-1</strain>
    </source>
</reference>
<dbReference type="PANTHER" id="PTHR33490">
    <property type="entry name" value="BLR5614 PROTEIN-RELATED"/>
    <property type="match status" value="1"/>
</dbReference>
<evidence type="ECO:0000313" key="3">
    <source>
        <dbReference type="Proteomes" id="UP001529514"/>
    </source>
</evidence>
<evidence type="ECO:0000313" key="2">
    <source>
        <dbReference type="EMBL" id="BET96865.1"/>
    </source>
</evidence>
<sequence>MNRYLAETHLLDFEDENIQKLIESRHWRILPESERVKSVYDFVRNEIKFGFNEDDSLIASSILKSGYGQCNTKSILFMALLRALKIPCRLHGFTIDKILQKGIMNGVLYERMPKEISHTWVEAYIDGQWHNFEGIILDSLYLLALQKKYADHNGVFIGYGVAIEELQNPPVEWNGNNDTYIQRVGIIQDFGLFDDPDSFFAKHSQKLSNEDKALFANKLRHQINENIAKIRQQNFSELK</sequence>
<gene>
    <name evidence="2" type="ORF">TCT1_17860</name>
</gene>
<dbReference type="EMBL" id="AP028978">
    <property type="protein sequence ID" value="BET96865.1"/>
    <property type="molecule type" value="Genomic_DNA"/>
</dbReference>
<keyword evidence="3" id="KW-1185">Reference proteome</keyword>
<dbReference type="Gene3D" id="3.10.620.30">
    <property type="match status" value="1"/>
</dbReference>
<name>A0ABN7C3E4_9GAMM</name>
<evidence type="ECO:0000259" key="1">
    <source>
        <dbReference type="SMART" id="SM00460"/>
    </source>
</evidence>
<dbReference type="Pfam" id="PF01841">
    <property type="entry name" value="Transglut_core"/>
    <property type="match status" value="1"/>
</dbReference>
<proteinExistence type="predicted"/>
<dbReference type="SUPFAM" id="SSF54001">
    <property type="entry name" value="Cysteine proteinases"/>
    <property type="match status" value="1"/>
</dbReference>
<dbReference type="Proteomes" id="UP001529514">
    <property type="component" value="Chromosome"/>
</dbReference>
<dbReference type="SMART" id="SM00460">
    <property type="entry name" value="TGc"/>
    <property type="match status" value="1"/>
</dbReference>
<organism evidence="2 3">
    <name type="scientific">Xenorhabdus taiwanensis</name>
    <dbReference type="NCBI Taxonomy" id="3085177"/>
    <lineage>
        <taxon>Bacteria</taxon>
        <taxon>Pseudomonadati</taxon>
        <taxon>Pseudomonadota</taxon>
        <taxon>Gammaproteobacteria</taxon>
        <taxon>Enterobacterales</taxon>
        <taxon>Morganellaceae</taxon>
        <taxon>Xenorhabdus</taxon>
    </lineage>
</organism>
<dbReference type="RefSeq" id="WP_374050635.1">
    <property type="nucleotide sequence ID" value="NZ_AP028978.1"/>
</dbReference>
<feature type="domain" description="Transglutaminase-like" evidence="1">
    <location>
        <begin position="62"/>
        <end position="136"/>
    </location>
</feature>
<dbReference type="InterPro" id="IPR002931">
    <property type="entry name" value="Transglutaminase-like"/>
</dbReference>
<dbReference type="InterPro" id="IPR038765">
    <property type="entry name" value="Papain-like_cys_pep_sf"/>
</dbReference>
<accession>A0ABN7C3E4</accession>
<protein>
    <submittedName>
        <fullName evidence="2">Transglutaminase-like domain-containing protein</fullName>
    </submittedName>
</protein>